<accession>A0ABY7ARN1</accession>
<dbReference type="Pfam" id="PF06062">
    <property type="entry name" value="UPF0231"/>
    <property type="match status" value="1"/>
</dbReference>
<name>A0ABY7ARN1_9ALTE</name>
<comment type="similarity">
    <text evidence="1">Belongs to the UPF0231 family.</text>
</comment>
<dbReference type="EMBL" id="CP109965">
    <property type="protein sequence ID" value="WAJ70916.1"/>
    <property type="molecule type" value="Genomic_DNA"/>
</dbReference>
<evidence type="ECO:0000313" key="4">
    <source>
        <dbReference type="Proteomes" id="UP001163726"/>
    </source>
</evidence>
<dbReference type="Proteomes" id="UP001163726">
    <property type="component" value="Chromosome"/>
</dbReference>
<evidence type="ECO:0000256" key="2">
    <source>
        <dbReference type="SAM" id="MobiDB-lite"/>
    </source>
</evidence>
<sequence>MEYDFYRTPDGYFEAEFSTEQEYFGHWLTYQLATDKTQIVELLNLITQLKKRQLNDHKIAGSEYSLYLNQDEAVIQTNASPLEKPELKDPEDAADDEDTNQSDDMSELDPESLKNGCGIDDFEKVVKAWLHFIQNH</sequence>
<organism evidence="3 4">
    <name type="scientific">Catenovulum adriaticum</name>
    <dbReference type="NCBI Taxonomy" id="2984846"/>
    <lineage>
        <taxon>Bacteria</taxon>
        <taxon>Pseudomonadati</taxon>
        <taxon>Pseudomonadota</taxon>
        <taxon>Gammaproteobacteria</taxon>
        <taxon>Alteromonadales</taxon>
        <taxon>Alteromonadaceae</taxon>
        <taxon>Catenovulum</taxon>
    </lineage>
</organism>
<feature type="region of interest" description="Disordered" evidence="2">
    <location>
        <begin position="78"/>
        <end position="116"/>
    </location>
</feature>
<evidence type="ECO:0000313" key="3">
    <source>
        <dbReference type="EMBL" id="WAJ70916.1"/>
    </source>
</evidence>
<evidence type="ECO:0000256" key="1">
    <source>
        <dbReference type="ARBA" id="ARBA00005367"/>
    </source>
</evidence>
<proteinExistence type="inferred from homology"/>
<dbReference type="RefSeq" id="WP_268075280.1">
    <property type="nucleotide sequence ID" value="NZ_CP109965.1"/>
</dbReference>
<gene>
    <name evidence="3" type="ORF">OLW01_03695</name>
</gene>
<dbReference type="InterPro" id="IPR008249">
    <property type="entry name" value="UPF0231"/>
</dbReference>
<feature type="compositionally biased region" description="Acidic residues" evidence="2">
    <location>
        <begin position="92"/>
        <end position="110"/>
    </location>
</feature>
<reference evidence="3" key="1">
    <citation type="submission" date="2022-10" db="EMBL/GenBank/DDBJ databases">
        <title>Catenovulum adriacola sp. nov. isolated in the Harbour of Susak.</title>
        <authorList>
            <person name="Schoch T."/>
            <person name="Reich S.J."/>
            <person name="Stoeferle S."/>
            <person name="Flaiz M."/>
            <person name="Kazda M."/>
            <person name="Riedel C.U."/>
            <person name="Duerre P."/>
        </authorList>
    </citation>
    <scope>NUCLEOTIDE SEQUENCE</scope>
    <source>
        <strain evidence="3">TS8</strain>
    </source>
</reference>
<keyword evidence="4" id="KW-1185">Reference proteome</keyword>
<protein>
    <submittedName>
        <fullName evidence="3">YacL family protein</fullName>
    </submittedName>
</protein>